<accession>A0A1G2QIE4</accession>
<organism evidence="1 2">
    <name type="scientific">Candidatus Vogelbacteria bacterium RIFOXYD1_FULL_46_19</name>
    <dbReference type="NCBI Taxonomy" id="1802439"/>
    <lineage>
        <taxon>Bacteria</taxon>
        <taxon>Candidatus Vogeliibacteriota</taxon>
    </lineage>
</organism>
<dbReference type="EMBL" id="MHTK01000005">
    <property type="protein sequence ID" value="OHA59792.1"/>
    <property type="molecule type" value="Genomic_DNA"/>
</dbReference>
<reference evidence="1 2" key="1">
    <citation type="journal article" date="2016" name="Nat. Commun.">
        <title>Thousands of microbial genomes shed light on interconnected biogeochemical processes in an aquifer system.</title>
        <authorList>
            <person name="Anantharaman K."/>
            <person name="Brown C.T."/>
            <person name="Hug L.A."/>
            <person name="Sharon I."/>
            <person name="Castelle C.J."/>
            <person name="Probst A.J."/>
            <person name="Thomas B.C."/>
            <person name="Singh A."/>
            <person name="Wilkins M.J."/>
            <person name="Karaoz U."/>
            <person name="Brodie E.L."/>
            <person name="Williams K.H."/>
            <person name="Hubbard S.S."/>
            <person name="Banfield J.F."/>
        </authorList>
    </citation>
    <scope>NUCLEOTIDE SEQUENCE [LARGE SCALE GENOMIC DNA]</scope>
</reference>
<dbReference type="AlphaFoldDB" id="A0A1G2QIE4"/>
<evidence type="ECO:0000313" key="1">
    <source>
        <dbReference type="EMBL" id="OHA59792.1"/>
    </source>
</evidence>
<sequence>MSSVNEAERGITVENLLRWASEGVQNFQSEQVNWDEIVDAPIGEGEIVIGEVTDPDVQKLYGFLAKHGDEMAERLKGIHERMLTTVIQDDLDHQDDDPNEDASLRHARHCVSCRAQAEMQTEEARHQLLHDLFWGSISTSLTIEDRVRANKGNGLGLRQGWKIVIMKESVEDEASKSLGNALGGIVLATRIAGLGRFVSL</sequence>
<protein>
    <submittedName>
        <fullName evidence="1">Uncharacterized protein</fullName>
    </submittedName>
</protein>
<proteinExistence type="predicted"/>
<name>A0A1G2QIE4_9BACT</name>
<gene>
    <name evidence="1" type="ORF">A2589_03050</name>
</gene>
<dbReference type="Proteomes" id="UP000177838">
    <property type="component" value="Unassembled WGS sequence"/>
</dbReference>
<evidence type="ECO:0000313" key="2">
    <source>
        <dbReference type="Proteomes" id="UP000177838"/>
    </source>
</evidence>
<comment type="caution">
    <text evidence="1">The sequence shown here is derived from an EMBL/GenBank/DDBJ whole genome shotgun (WGS) entry which is preliminary data.</text>
</comment>